<evidence type="ECO:0000313" key="2">
    <source>
        <dbReference type="EMBL" id="KAF3963905.1"/>
    </source>
</evidence>
<accession>A0A8J4RCC5</accession>
<dbReference type="OrthoDB" id="612216at2759"/>
<dbReference type="InterPro" id="IPR006566">
    <property type="entry name" value="FBD"/>
</dbReference>
<name>A0A8J4RCC5_9ROSI</name>
<evidence type="ECO:0000313" key="3">
    <source>
        <dbReference type="Proteomes" id="UP000737018"/>
    </source>
</evidence>
<comment type="caution">
    <text evidence="2">The sequence shown here is derived from an EMBL/GenBank/DDBJ whole genome shotgun (WGS) entry which is preliminary data.</text>
</comment>
<dbReference type="Pfam" id="PF08387">
    <property type="entry name" value="FBD"/>
    <property type="match status" value="1"/>
</dbReference>
<dbReference type="Proteomes" id="UP000737018">
    <property type="component" value="Unassembled WGS sequence"/>
</dbReference>
<sequence>MKCKIAGTERRHRSGVQLLFHASEPDGITLFHDLSSLKFCGDLTCAYAWHALRILIGHAPKLQILAFELTDQLPCASIPPKGFLEEPPDVPGWLSSHLTTCHYDGFLGFLVEMKLIRQILKAARVLKTMKIVLDSRLYSKEKLRIHEKLRKFQRSAHICQIEFDEGHFEAFDTFDELGVFDDC</sequence>
<organism evidence="2 3">
    <name type="scientific">Castanea mollissima</name>
    <name type="common">Chinese chestnut</name>
    <dbReference type="NCBI Taxonomy" id="60419"/>
    <lineage>
        <taxon>Eukaryota</taxon>
        <taxon>Viridiplantae</taxon>
        <taxon>Streptophyta</taxon>
        <taxon>Embryophyta</taxon>
        <taxon>Tracheophyta</taxon>
        <taxon>Spermatophyta</taxon>
        <taxon>Magnoliopsida</taxon>
        <taxon>eudicotyledons</taxon>
        <taxon>Gunneridae</taxon>
        <taxon>Pentapetalae</taxon>
        <taxon>rosids</taxon>
        <taxon>fabids</taxon>
        <taxon>Fagales</taxon>
        <taxon>Fagaceae</taxon>
        <taxon>Castanea</taxon>
    </lineage>
</organism>
<protein>
    <recommendedName>
        <fullName evidence="1">FBD domain-containing protein</fullName>
    </recommendedName>
</protein>
<feature type="domain" description="FBD" evidence="1">
    <location>
        <begin position="92"/>
        <end position="164"/>
    </location>
</feature>
<reference evidence="2" key="1">
    <citation type="submission" date="2020-03" db="EMBL/GenBank/DDBJ databases">
        <title>Castanea mollissima Vanexum genome sequencing.</title>
        <authorList>
            <person name="Staton M."/>
        </authorList>
    </citation>
    <scope>NUCLEOTIDE SEQUENCE</scope>
    <source>
        <tissue evidence="2">Leaf</tissue>
    </source>
</reference>
<dbReference type="SMART" id="SM00579">
    <property type="entry name" value="FBD"/>
    <property type="match status" value="1"/>
</dbReference>
<keyword evidence="3" id="KW-1185">Reference proteome</keyword>
<proteinExistence type="predicted"/>
<gene>
    <name evidence="2" type="ORF">CMV_011750</name>
</gene>
<evidence type="ECO:0000259" key="1">
    <source>
        <dbReference type="SMART" id="SM00579"/>
    </source>
</evidence>
<dbReference type="AlphaFoldDB" id="A0A8J4RCC5"/>
<dbReference type="EMBL" id="JRKL02001453">
    <property type="protein sequence ID" value="KAF3963905.1"/>
    <property type="molecule type" value="Genomic_DNA"/>
</dbReference>